<keyword evidence="9" id="KW-1185">Reference proteome</keyword>
<feature type="domain" description="Endoribonuclease YicC-like N-terminal" evidence="6">
    <location>
        <begin position="2"/>
        <end position="158"/>
    </location>
</feature>
<dbReference type="InterPro" id="IPR013527">
    <property type="entry name" value="YicC-like_N"/>
</dbReference>
<accession>A0A1I4AZU3</accession>
<evidence type="ECO:0000256" key="4">
    <source>
        <dbReference type="ARBA" id="ARBA00022801"/>
    </source>
</evidence>
<dbReference type="Proteomes" id="UP000198851">
    <property type="component" value="Unassembled WGS sequence"/>
</dbReference>
<keyword evidence="4" id="KW-0378">Hydrolase</keyword>
<evidence type="ECO:0000259" key="6">
    <source>
        <dbReference type="Pfam" id="PF03755"/>
    </source>
</evidence>
<dbReference type="GO" id="GO:0016787">
    <property type="term" value="F:hydrolase activity"/>
    <property type="evidence" value="ECO:0007669"/>
    <property type="project" value="UniProtKB-KW"/>
</dbReference>
<reference evidence="9" key="1">
    <citation type="submission" date="2016-10" db="EMBL/GenBank/DDBJ databases">
        <authorList>
            <person name="Varghese N."/>
            <person name="Submissions S."/>
        </authorList>
    </citation>
    <scope>NUCLEOTIDE SEQUENCE [LARGE SCALE GENOMIC DNA]</scope>
    <source>
        <strain evidence="9">DSM 28453</strain>
    </source>
</reference>
<dbReference type="Pfam" id="PF03755">
    <property type="entry name" value="YicC-like_N"/>
    <property type="match status" value="1"/>
</dbReference>
<dbReference type="Pfam" id="PF08340">
    <property type="entry name" value="YicC-like_C"/>
    <property type="match status" value="1"/>
</dbReference>
<evidence type="ECO:0000313" key="8">
    <source>
        <dbReference type="EMBL" id="SFK61823.1"/>
    </source>
</evidence>
<dbReference type="STRING" id="1280847.SAMN04488036_101700"/>
<comment type="cofactor">
    <cofactor evidence="1">
        <name>a divalent metal cation</name>
        <dbReference type="ChEBI" id="CHEBI:60240"/>
    </cofactor>
</comment>
<evidence type="ECO:0000313" key="9">
    <source>
        <dbReference type="Proteomes" id="UP000198851"/>
    </source>
</evidence>
<dbReference type="InterPro" id="IPR013551">
    <property type="entry name" value="YicC-like_C"/>
</dbReference>
<evidence type="ECO:0000256" key="2">
    <source>
        <dbReference type="ARBA" id="ARBA00022722"/>
    </source>
</evidence>
<dbReference type="PANTHER" id="PTHR30636">
    <property type="entry name" value="UPF0701 PROTEIN YICC"/>
    <property type="match status" value="1"/>
</dbReference>
<protein>
    <submittedName>
        <fullName evidence="8">TIGR00255 family protein</fullName>
    </submittedName>
</protein>
<gene>
    <name evidence="8" type="ORF">SAMN04488036_101700</name>
</gene>
<dbReference type="PANTHER" id="PTHR30636:SF3">
    <property type="entry name" value="UPF0701 PROTEIN YICC"/>
    <property type="match status" value="1"/>
</dbReference>
<organism evidence="8 9">
    <name type="scientific">Shimia haliotis</name>
    <dbReference type="NCBI Taxonomy" id="1280847"/>
    <lineage>
        <taxon>Bacteria</taxon>
        <taxon>Pseudomonadati</taxon>
        <taxon>Pseudomonadota</taxon>
        <taxon>Alphaproteobacteria</taxon>
        <taxon>Rhodobacterales</taxon>
        <taxon>Roseobacteraceae</taxon>
    </lineage>
</organism>
<feature type="domain" description="Endoribonuclease YicC-like C-terminal" evidence="7">
    <location>
        <begin position="178"/>
        <end position="296"/>
    </location>
</feature>
<keyword evidence="2" id="KW-0540">Nuclease</keyword>
<dbReference type="EMBL" id="FOSZ01000001">
    <property type="protein sequence ID" value="SFK61823.1"/>
    <property type="molecule type" value="Genomic_DNA"/>
</dbReference>
<keyword evidence="3" id="KW-0255">Endonuclease</keyword>
<name>A0A1I4AZU3_9RHOB</name>
<dbReference type="NCBIfam" id="TIGR00255">
    <property type="entry name" value="YicC/YloC family endoribonuclease"/>
    <property type="match status" value="1"/>
</dbReference>
<dbReference type="InterPro" id="IPR005229">
    <property type="entry name" value="YicC/YloC-like"/>
</dbReference>
<evidence type="ECO:0000259" key="7">
    <source>
        <dbReference type="Pfam" id="PF08340"/>
    </source>
</evidence>
<sequence>MLHSMTGFAALKGEADGYTWAWDLRSVNAKGLDIRLRMPDWIEGLEPAVRAALSKALGRGSVNLNLRVNKGEDQGTLSVSPTNLQAAIDALQVVESAAMEQGIALQPSRAVDLMAVRGVLETTVTQTDNKALLSVLTAQLPSLISSFIEMREAEGQALLEVLSEQLVQIERLTVSASEAAEARREATAQTLKDNLARVMENTEGADEARVAQELAMIAVKSDVMEELDRLNAHVSAARDLLQTEGPVGRKLDFLMQEFNREANTLCSKAQSVDLTRIGLDLKAVIDQMREQVQNVE</sequence>
<proteinExistence type="inferred from homology"/>
<dbReference type="GO" id="GO:0004521">
    <property type="term" value="F:RNA endonuclease activity"/>
    <property type="evidence" value="ECO:0007669"/>
    <property type="project" value="InterPro"/>
</dbReference>
<dbReference type="AlphaFoldDB" id="A0A1I4AZU3"/>
<evidence type="ECO:0000256" key="1">
    <source>
        <dbReference type="ARBA" id="ARBA00001968"/>
    </source>
</evidence>
<evidence type="ECO:0000256" key="5">
    <source>
        <dbReference type="ARBA" id="ARBA00035648"/>
    </source>
</evidence>
<dbReference type="RefSeq" id="WP_244503516.1">
    <property type="nucleotide sequence ID" value="NZ_FOSZ01000001.1"/>
</dbReference>
<evidence type="ECO:0000256" key="3">
    <source>
        <dbReference type="ARBA" id="ARBA00022759"/>
    </source>
</evidence>
<comment type="similarity">
    <text evidence="5">Belongs to the YicC/YloC family.</text>
</comment>